<protein>
    <submittedName>
        <fullName evidence="1">Uncharacterized protein</fullName>
    </submittedName>
</protein>
<dbReference type="EMBL" id="JAXCGZ010016244">
    <property type="protein sequence ID" value="KAK7069496.1"/>
    <property type="molecule type" value="Genomic_DNA"/>
</dbReference>
<evidence type="ECO:0000313" key="1">
    <source>
        <dbReference type="EMBL" id="KAK7069496.1"/>
    </source>
</evidence>
<feature type="non-terminal residue" evidence="1">
    <location>
        <position position="58"/>
    </location>
</feature>
<evidence type="ECO:0000313" key="2">
    <source>
        <dbReference type="Proteomes" id="UP001381693"/>
    </source>
</evidence>
<dbReference type="Proteomes" id="UP001381693">
    <property type="component" value="Unassembled WGS sequence"/>
</dbReference>
<accession>A0AAN8WNU3</accession>
<gene>
    <name evidence="1" type="ORF">SK128_019786</name>
</gene>
<organism evidence="1 2">
    <name type="scientific">Halocaridina rubra</name>
    <name type="common">Hawaiian red shrimp</name>
    <dbReference type="NCBI Taxonomy" id="373956"/>
    <lineage>
        <taxon>Eukaryota</taxon>
        <taxon>Metazoa</taxon>
        <taxon>Ecdysozoa</taxon>
        <taxon>Arthropoda</taxon>
        <taxon>Crustacea</taxon>
        <taxon>Multicrustacea</taxon>
        <taxon>Malacostraca</taxon>
        <taxon>Eumalacostraca</taxon>
        <taxon>Eucarida</taxon>
        <taxon>Decapoda</taxon>
        <taxon>Pleocyemata</taxon>
        <taxon>Caridea</taxon>
        <taxon>Atyoidea</taxon>
        <taxon>Atyidae</taxon>
        <taxon>Halocaridina</taxon>
    </lineage>
</organism>
<name>A0AAN8WNU3_HALRR</name>
<proteinExistence type="predicted"/>
<sequence length="58" mass="6368">MLVLAQSTSTLIKNWDRHEDGLGLSAFPFSISLIRHQEREGNGLPRALATQLGEYATG</sequence>
<reference evidence="1 2" key="1">
    <citation type="submission" date="2023-11" db="EMBL/GenBank/DDBJ databases">
        <title>Halocaridina rubra genome assembly.</title>
        <authorList>
            <person name="Smith C."/>
        </authorList>
    </citation>
    <scope>NUCLEOTIDE SEQUENCE [LARGE SCALE GENOMIC DNA]</scope>
    <source>
        <strain evidence="1">EP-1</strain>
        <tissue evidence="1">Whole</tissue>
    </source>
</reference>
<keyword evidence="2" id="KW-1185">Reference proteome</keyword>
<comment type="caution">
    <text evidence="1">The sequence shown here is derived from an EMBL/GenBank/DDBJ whole genome shotgun (WGS) entry which is preliminary data.</text>
</comment>
<dbReference type="AlphaFoldDB" id="A0AAN8WNU3"/>